<feature type="transmembrane region" description="Helical" evidence="1">
    <location>
        <begin position="73"/>
        <end position="90"/>
    </location>
</feature>
<feature type="transmembrane region" description="Helical" evidence="1">
    <location>
        <begin position="22"/>
        <end position="53"/>
    </location>
</feature>
<evidence type="ECO:0000313" key="2">
    <source>
        <dbReference type="EMBL" id="KKU99119.1"/>
    </source>
</evidence>
<dbReference type="AlphaFoldDB" id="A0A0G1UY19"/>
<reference evidence="2 3" key="1">
    <citation type="journal article" date="2015" name="Nature">
        <title>rRNA introns, odd ribosomes, and small enigmatic genomes across a large radiation of phyla.</title>
        <authorList>
            <person name="Brown C.T."/>
            <person name="Hug L.A."/>
            <person name="Thomas B.C."/>
            <person name="Sharon I."/>
            <person name="Castelle C.J."/>
            <person name="Singh A."/>
            <person name="Wilkins M.J."/>
            <person name="Williams K.H."/>
            <person name="Banfield J.F."/>
        </authorList>
    </citation>
    <scope>NUCLEOTIDE SEQUENCE [LARGE SCALE GENOMIC DNA]</scope>
</reference>
<comment type="caution">
    <text evidence="2">The sequence shown here is derived from an EMBL/GenBank/DDBJ whole genome shotgun (WGS) entry which is preliminary data.</text>
</comment>
<proteinExistence type="predicted"/>
<protein>
    <submittedName>
        <fullName evidence="2">Uncharacterized protein</fullName>
    </submittedName>
</protein>
<organism evidence="2 3">
    <name type="scientific">Candidatus Jorgensenbacteria bacterium GW2011_GWC1_48_8</name>
    <dbReference type="NCBI Taxonomy" id="1618666"/>
    <lineage>
        <taxon>Bacteria</taxon>
        <taxon>Candidatus Joergenseniibacteriota</taxon>
    </lineage>
</organism>
<sequence length="136" mass="15604">MRKGWDLWAEGKYFDFWSVNHFLSGVMVAAALLLLNVSFWPAFVIAFLIFVAYELFEVALQIGEHMTNRVTDIVVDVAGFFAAAYIFLVLQKPLSVTFLVIIVLLILVLTILGYDAWVKRTKRRGKEPVDIKEIYK</sequence>
<dbReference type="EMBL" id="LCPO01000006">
    <property type="protein sequence ID" value="KKU99119.1"/>
    <property type="molecule type" value="Genomic_DNA"/>
</dbReference>
<name>A0A0G1UY19_9BACT</name>
<keyword evidence="1" id="KW-1133">Transmembrane helix</keyword>
<keyword evidence="1" id="KW-0812">Transmembrane</keyword>
<dbReference type="Proteomes" id="UP000034600">
    <property type="component" value="Unassembled WGS sequence"/>
</dbReference>
<accession>A0A0G1UY19</accession>
<evidence type="ECO:0000256" key="1">
    <source>
        <dbReference type="SAM" id="Phobius"/>
    </source>
</evidence>
<gene>
    <name evidence="2" type="ORF">UY32_C0006G0035</name>
</gene>
<evidence type="ECO:0000313" key="3">
    <source>
        <dbReference type="Proteomes" id="UP000034600"/>
    </source>
</evidence>
<keyword evidence="1" id="KW-0472">Membrane</keyword>
<feature type="transmembrane region" description="Helical" evidence="1">
    <location>
        <begin position="96"/>
        <end position="117"/>
    </location>
</feature>